<comment type="catalytic activity">
    <reaction evidence="1">
        <text>ATP + protein L-histidine = ADP + protein N-phospho-L-histidine.</text>
        <dbReference type="EC" id="2.7.13.3"/>
    </reaction>
</comment>
<feature type="transmembrane region" description="Helical" evidence="10">
    <location>
        <begin position="128"/>
        <end position="152"/>
    </location>
</feature>
<keyword evidence="7 13" id="KW-0418">Kinase</keyword>
<sequence>MSASPHSLRRRIVTAFTVFALATALCFSAFSLVFVYTVEDSFFENMLRQETEHQQQAGAPVKPLRDFVTIHRGQGSFPADLARQYEPNRREYYGDAGRHYHVVAPGSVPYFIVAEVSRELVVRQRLPFLGGVLAVLALLMVTLTAGFGYWLARRATAPLDRLAGLVAEAAPGHLPRGFAGQFPDNEIGALAKGLEQAMDRIADFIEREQHFTRDASHELRTPLAVVGGAARLLASQPLAPQQAAQVQRILTAAEAMAQSVDTLLALAREDLGQTPPAERVLLLPLVESIVVQHAHLLDGKAVEVVVDVGANDSVVCRRASLAILLSNLVSNAFGHTMEGQVRISMEQGGLAVTDSGPGIAPGLHRAGARGQASEGLGLGLSIVDRLAARSGIDLSIASCAVAGTKASLRFPRAADGAASLPRQWPAR</sequence>
<dbReference type="Pfam" id="PF00672">
    <property type="entry name" value="HAMP"/>
    <property type="match status" value="1"/>
</dbReference>
<accession>A0ABS7SLL4</accession>
<dbReference type="Proteomes" id="UP000809349">
    <property type="component" value="Unassembled WGS sequence"/>
</dbReference>
<keyword evidence="14" id="KW-1185">Reference proteome</keyword>
<evidence type="ECO:0000256" key="4">
    <source>
        <dbReference type="ARBA" id="ARBA00022553"/>
    </source>
</evidence>
<dbReference type="InterPro" id="IPR003594">
    <property type="entry name" value="HATPase_dom"/>
</dbReference>
<comment type="subcellular location">
    <subcellularLocation>
        <location evidence="2">Membrane</location>
    </subcellularLocation>
</comment>
<dbReference type="InterPro" id="IPR036097">
    <property type="entry name" value="HisK_dim/P_sf"/>
</dbReference>
<evidence type="ECO:0000256" key="7">
    <source>
        <dbReference type="ARBA" id="ARBA00022777"/>
    </source>
</evidence>
<dbReference type="GO" id="GO:0016301">
    <property type="term" value="F:kinase activity"/>
    <property type="evidence" value="ECO:0007669"/>
    <property type="project" value="UniProtKB-KW"/>
</dbReference>
<evidence type="ECO:0000256" key="2">
    <source>
        <dbReference type="ARBA" id="ARBA00004370"/>
    </source>
</evidence>
<evidence type="ECO:0000256" key="8">
    <source>
        <dbReference type="ARBA" id="ARBA00022989"/>
    </source>
</evidence>
<dbReference type="InterPro" id="IPR003661">
    <property type="entry name" value="HisK_dim/P_dom"/>
</dbReference>
<keyword evidence="4" id="KW-0597">Phosphoprotein</keyword>
<name>A0ABS7SLL4_9BURK</name>
<keyword evidence="6 10" id="KW-0812">Transmembrane</keyword>
<dbReference type="Pfam" id="PF02518">
    <property type="entry name" value="HATPase_c"/>
    <property type="match status" value="1"/>
</dbReference>
<evidence type="ECO:0000259" key="11">
    <source>
        <dbReference type="PROSITE" id="PS50109"/>
    </source>
</evidence>
<evidence type="ECO:0000313" key="13">
    <source>
        <dbReference type="EMBL" id="MBZ2206163.1"/>
    </source>
</evidence>
<dbReference type="InterPro" id="IPR003660">
    <property type="entry name" value="HAMP_dom"/>
</dbReference>
<protein>
    <recommendedName>
        <fullName evidence="3">histidine kinase</fullName>
        <ecNumber evidence="3">2.7.13.3</ecNumber>
    </recommendedName>
</protein>
<dbReference type="PROSITE" id="PS50885">
    <property type="entry name" value="HAMP"/>
    <property type="match status" value="1"/>
</dbReference>
<dbReference type="PANTHER" id="PTHR45436">
    <property type="entry name" value="SENSOR HISTIDINE KINASE YKOH"/>
    <property type="match status" value="1"/>
</dbReference>
<comment type="caution">
    <text evidence="13">The sequence shown here is derived from an EMBL/GenBank/DDBJ whole genome shotgun (WGS) entry which is preliminary data.</text>
</comment>
<evidence type="ECO:0000256" key="10">
    <source>
        <dbReference type="SAM" id="Phobius"/>
    </source>
</evidence>
<dbReference type="SMART" id="SM00388">
    <property type="entry name" value="HisKA"/>
    <property type="match status" value="1"/>
</dbReference>
<dbReference type="InterPro" id="IPR005467">
    <property type="entry name" value="His_kinase_dom"/>
</dbReference>
<dbReference type="SMART" id="SM00304">
    <property type="entry name" value="HAMP"/>
    <property type="match status" value="1"/>
</dbReference>
<dbReference type="EMBL" id="JAFBIL020000001">
    <property type="protein sequence ID" value="MBZ2206163.1"/>
    <property type="molecule type" value="Genomic_DNA"/>
</dbReference>
<proteinExistence type="predicted"/>
<dbReference type="CDD" id="cd00082">
    <property type="entry name" value="HisKA"/>
    <property type="match status" value="1"/>
</dbReference>
<organism evidence="13 14">
    <name type="scientific">Massilia soli</name>
    <dbReference type="NCBI Taxonomy" id="2792854"/>
    <lineage>
        <taxon>Bacteria</taxon>
        <taxon>Pseudomonadati</taxon>
        <taxon>Pseudomonadota</taxon>
        <taxon>Betaproteobacteria</taxon>
        <taxon>Burkholderiales</taxon>
        <taxon>Oxalobacteraceae</taxon>
        <taxon>Telluria group</taxon>
        <taxon>Massilia</taxon>
    </lineage>
</organism>
<keyword evidence="9" id="KW-0902">Two-component regulatory system</keyword>
<evidence type="ECO:0000256" key="6">
    <source>
        <dbReference type="ARBA" id="ARBA00022692"/>
    </source>
</evidence>
<dbReference type="PROSITE" id="PS50109">
    <property type="entry name" value="HIS_KIN"/>
    <property type="match status" value="1"/>
</dbReference>
<dbReference type="Pfam" id="PF00512">
    <property type="entry name" value="HisKA"/>
    <property type="match status" value="1"/>
</dbReference>
<dbReference type="RefSeq" id="WP_223465183.1">
    <property type="nucleotide sequence ID" value="NZ_JAFBIL020000001.1"/>
</dbReference>
<feature type="transmembrane region" description="Helical" evidence="10">
    <location>
        <begin position="12"/>
        <end position="38"/>
    </location>
</feature>
<dbReference type="InterPro" id="IPR036890">
    <property type="entry name" value="HATPase_C_sf"/>
</dbReference>
<evidence type="ECO:0000256" key="9">
    <source>
        <dbReference type="ARBA" id="ARBA00023012"/>
    </source>
</evidence>
<evidence type="ECO:0000256" key="5">
    <source>
        <dbReference type="ARBA" id="ARBA00022679"/>
    </source>
</evidence>
<keyword evidence="10" id="KW-0472">Membrane</keyword>
<feature type="domain" description="HAMP" evidence="12">
    <location>
        <begin position="153"/>
        <end position="206"/>
    </location>
</feature>
<keyword evidence="8 10" id="KW-1133">Transmembrane helix</keyword>
<dbReference type="SUPFAM" id="SSF55874">
    <property type="entry name" value="ATPase domain of HSP90 chaperone/DNA topoisomerase II/histidine kinase"/>
    <property type="match status" value="1"/>
</dbReference>
<dbReference type="EC" id="2.7.13.3" evidence="3"/>
<reference evidence="13 14" key="2">
    <citation type="submission" date="2021-08" db="EMBL/GenBank/DDBJ databases">
        <title>Massilia sp. R798.</title>
        <authorList>
            <person name="Baek J.H."/>
            <person name="Jung H.S."/>
            <person name="Kim K.R."/>
            <person name="Jeon C.O."/>
        </authorList>
    </citation>
    <scope>NUCLEOTIDE SEQUENCE [LARGE SCALE GENOMIC DNA]</scope>
    <source>
        <strain evidence="13 14">R798</strain>
    </source>
</reference>
<dbReference type="InterPro" id="IPR050428">
    <property type="entry name" value="TCS_sensor_his_kinase"/>
</dbReference>
<evidence type="ECO:0000259" key="12">
    <source>
        <dbReference type="PROSITE" id="PS50885"/>
    </source>
</evidence>
<dbReference type="Gene3D" id="3.30.565.10">
    <property type="entry name" value="Histidine kinase-like ATPase, C-terminal domain"/>
    <property type="match status" value="1"/>
</dbReference>
<evidence type="ECO:0000313" key="14">
    <source>
        <dbReference type="Proteomes" id="UP000809349"/>
    </source>
</evidence>
<gene>
    <name evidence="13" type="ORF">I4X03_002695</name>
</gene>
<reference evidence="13 14" key="1">
    <citation type="submission" date="2021-01" db="EMBL/GenBank/DDBJ databases">
        <authorList>
            <person name="Ruan W."/>
            <person name="Khan S.A."/>
            <person name="Jeon C.O."/>
        </authorList>
    </citation>
    <scope>NUCLEOTIDE SEQUENCE [LARGE SCALE GENOMIC DNA]</scope>
    <source>
        <strain evidence="13 14">R798</strain>
    </source>
</reference>
<keyword evidence="5" id="KW-0808">Transferase</keyword>
<dbReference type="SMART" id="SM00387">
    <property type="entry name" value="HATPase_c"/>
    <property type="match status" value="1"/>
</dbReference>
<dbReference type="Gene3D" id="1.10.287.130">
    <property type="match status" value="1"/>
</dbReference>
<dbReference type="SUPFAM" id="SSF47384">
    <property type="entry name" value="Homodimeric domain of signal transducing histidine kinase"/>
    <property type="match status" value="1"/>
</dbReference>
<evidence type="ECO:0000256" key="3">
    <source>
        <dbReference type="ARBA" id="ARBA00012438"/>
    </source>
</evidence>
<dbReference type="Gene3D" id="6.10.340.10">
    <property type="match status" value="1"/>
</dbReference>
<dbReference type="PANTHER" id="PTHR45436:SF16">
    <property type="entry name" value="HISTIDINE KINASE"/>
    <property type="match status" value="1"/>
</dbReference>
<feature type="domain" description="Histidine kinase" evidence="11">
    <location>
        <begin position="214"/>
        <end position="414"/>
    </location>
</feature>
<evidence type="ECO:0000256" key="1">
    <source>
        <dbReference type="ARBA" id="ARBA00000085"/>
    </source>
</evidence>